<dbReference type="Proteomes" id="UP001519273">
    <property type="component" value="Unassembled WGS sequence"/>
</dbReference>
<evidence type="ECO:0000313" key="4">
    <source>
        <dbReference type="Proteomes" id="UP001519273"/>
    </source>
</evidence>
<proteinExistence type="predicted"/>
<protein>
    <submittedName>
        <fullName evidence="3">CBS domain-containing protein</fullName>
    </submittedName>
</protein>
<dbReference type="Pfam" id="PF03445">
    <property type="entry name" value="DUF294"/>
    <property type="match status" value="1"/>
</dbReference>
<feature type="domain" description="Protein-PII uridylyltransferase N-terminal" evidence="1">
    <location>
        <begin position="34"/>
        <end position="165"/>
    </location>
</feature>
<evidence type="ECO:0000259" key="2">
    <source>
        <dbReference type="Pfam" id="PF10335"/>
    </source>
</evidence>
<dbReference type="Pfam" id="PF10335">
    <property type="entry name" value="DUF294_C"/>
    <property type="match status" value="1"/>
</dbReference>
<evidence type="ECO:0000259" key="1">
    <source>
        <dbReference type="Pfam" id="PF03445"/>
    </source>
</evidence>
<accession>A0ABS4H5S9</accession>
<dbReference type="InterPro" id="IPR005105">
    <property type="entry name" value="GlnD_Uridyltrans_N"/>
</dbReference>
<comment type="caution">
    <text evidence="3">The sequence shown here is derived from an EMBL/GenBank/DDBJ whole genome shotgun (WGS) entry which is preliminary data.</text>
</comment>
<gene>
    <name evidence="3" type="ORF">J2Z20_002652</name>
</gene>
<reference evidence="3 4" key="1">
    <citation type="submission" date="2021-03" db="EMBL/GenBank/DDBJ databases">
        <title>Genomic Encyclopedia of Type Strains, Phase IV (KMG-IV): sequencing the most valuable type-strain genomes for metagenomic binning, comparative biology and taxonomic classification.</title>
        <authorList>
            <person name="Goeker M."/>
        </authorList>
    </citation>
    <scope>NUCLEOTIDE SEQUENCE [LARGE SCALE GENOMIC DNA]</scope>
    <source>
        <strain evidence="3 4">DSM 23491</strain>
    </source>
</reference>
<feature type="domain" description="DUF294" evidence="2">
    <location>
        <begin position="210"/>
        <end position="351"/>
    </location>
</feature>
<dbReference type="EMBL" id="JAGGKP010000007">
    <property type="protein sequence ID" value="MBP1937737.1"/>
    <property type="molecule type" value="Genomic_DNA"/>
</dbReference>
<keyword evidence="4" id="KW-1185">Reference proteome</keyword>
<dbReference type="InterPro" id="IPR018821">
    <property type="entry name" value="DUF294_put_nucleoTrafse_sb-bd"/>
</dbReference>
<name>A0ABS4H5S9_9BACL</name>
<dbReference type="RefSeq" id="WP_209850910.1">
    <property type="nucleotide sequence ID" value="NZ_CBCRVE010000004.1"/>
</dbReference>
<sequence>MASVNEMHGNLPFQMISEAHSRSTLRARRIQFQSLLQQALSEWMTQDWMSAVNEMHDRIVKQAVIICEQEMIESGYGPPPVSYAFVAFGSGGRCEQTLWSDQDNGIIISDAEHPEKERYFRLFGQRLSDLLEFVGYPKCRGKVMCSEPLWCKTLTHWKQQLISWQSDYSWESVRYVTIASDLRYLAGDIELSKAWLRSFYEGFEGNVDLVSAVLRNTVKHKATLNILGQVVAERFGNHAGDFDVKYGVYIPLVNIVRYLALFHGVMETSTLHRVRHLMSLEAEPHPLLSSIERAFIHALRFRASTPYTVEEELFVSSDYLPQDEWKKKPTFDELRDSLLVVRRVHRSLQRRLRFAEGRRT</sequence>
<organism evidence="3 4">
    <name type="scientific">Paenibacillus sediminis</name>
    <dbReference type="NCBI Taxonomy" id="664909"/>
    <lineage>
        <taxon>Bacteria</taxon>
        <taxon>Bacillati</taxon>
        <taxon>Bacillota</taxon>
        <taxon>Bacilli</taxon>
        <taxon>Bacillales</taxon>
        <taxon>Paenibacillaceae</taxon>
        <taxon>Paenibacillus</taxon>
    </lineage>
</organism>
<evidence type="ECO:0000313" key="3">
    <source>
        <dbReference type="EMBL" id="MBP1937737.1"/>
    </source>
</evidence>
<dbReference type="CDD" id="cd05401">
    <property type="entry name" value="NT_GlnE_GlnD_like"/>
    <property type="match status" value="1"/>
</dbReference>